<organism evidence="6 7">
    <name type="scientific">Kordiimonas sediminis</name>
    <dbReference type="NCBI Taxonomy" id="1735581"/>
    <lineage>
        <taxon>Bacteria</taxon>
        <taxon>Pseudomonadati</taxon>
        <taxon>Pseudomonadota</taxon>
        <taxon>Alphaproteobacteria</taxon>
        <taxon>Kordiimonadales</taxon>
        <taxon>Kordiimonadaceae</taxon>
        <taxon>Kordiimonas</taxon>
    </lineage>
</organism>
<feature type="transmembrane region" description="Helical" evidence="5">
    <location>
        <begin position="20"/>
        <end position="40"/>
    </location>
</feature>
<keyword evidence="7" id="KW-1185">Reference proteome</keyword>
<dbReference type="EMBL" id="BNCI01000001">
    <property type="protein sequence ID" value="GHF20573.1"/>
    <property type="molecule type" value="Genomic_DNA"/>
</dbReference>
<evidence type="ECO:0000256" key="5">
    <source>
        <dbReference type="SAM" id="Phobius"/>
    </source>
</evidence>
<keyword evidence="4 5" id="KW-0472">Membrane</keyword>
<comment type="caution">
    <text evidence="6">The sequence shown here is derived from an EMBL/GenBank/DDBJ whole genome shotgun (WGS) entry which is preliminary data.</text>
</comment>
<dbReference type="PANTHER" id="PTHR10361:SF28">
    <property type="entry name" value="P3 PROTEIN-RELATED"/>
    <property type="match status" value="1"/>
</dbReference>
<feature type="transmembrane region" description="Helical" evidence="5">
    <location>
        <begin position="154"/>
        <end position="174"/>
    </location>
</feature>
<dbReference type="AlphaFoldDB" id="A0A919AR06"/>
<dbReference type="GO" id="GO:0016020">
    <property type="term" value="C:membrane"/>
    <property type="evidence" value="ECO:0007669"/>
    <property type="project" value="UniProtKB-SubCell"/>
</dbReference>
<accession>A0A919AR06</accession>
<reference evidence="6" key="2">
    <citation type="submission" date="2020-09" db="EMBL/GenBank/DDBJ databases">
        <authorList>
            <person name="Sun Q."/>
            <person name="Kim S."/>
        </authorList>
    </citation>
    <scope>NUCLEOTIDE SEQUENCE</scope>
    <source>
        <strain evidence="6">KCTC 42590</strain>
    </source>
</reference>
<feature type="transmembrane region" description="Helical" evidence="5">
    <location>
        <begin position="248"/>
        <end position="269"/>
    </location>
</feature>
<evidence type="ECO:0000256" key="1">
    <source>
        <dbReference type="ARBA" id="ARBA00004141"/>
    </source>
</evidence>
<proteinExistence type="predicted"/>
<dbReference type="Gene3D" id="1.20.1530.20">
    <property type="match status" value="1"/>
</dbReference>
<gene>
    <name evidence="6" type="ORF">GCM10017044_14320</name>
</gene>
<dbReference type="RefSeq" id="WP_191251278.1">
    <property type="nucleotide sequence ID" value="NZ_BNCI01000001.1"/>
</dbReference>
<feature type="transmembrane region" description="Helical" evidence="5">
    <location>
        <begin position="81"/>
        <end position="100"/>
    </location>
</feature>
<feature type="transmembrane region" description="Helical" evidence="5">
    <location>
        <begin position="186"/>
        <end position="204"/>
    </location>
</feature>
<protein>
    <submittedName>
        <fullName evidence="6">Symporter</fullName>
    </submittedName>
</protein>
<evidence type="ECO:0000256" key="3">
    <source>
        <dbReference type="ARBA" id="ARBA00022989"/>
    </source>
</evidence>
<feature type="transmembrane region" description="Helical" evidence="5">
    <location>
        <begin position="275"/>
        <end position="297"/>
    </location>
</feature>
<dbReference type="PANTHER" id="PTHR10361">
    <property type="entry name" value="SODIUM-BILE ACID COTRANSPORTER"/>
    <property type="match status" value="1"/>
</dbReference>
<evidence type="ECO:0000256" key="2">
    <source>
        <dbReference type="ARBA" id="ARBA00022692"/>
    </source>
</evidence>
<sequence>MPNGLEAIDSAIVAIEPVTQLGLALILIIVMFSVALGLGIGDFRLVSKRPMAVFIGAAAQMVGLPLMTLLLIKVIPLPASVALGMIIVASCPGGNVSNFYTVLARGDAAYSVTLTTISSLAGVVWVPFSILFWSSFHAPVESLVDAIALDKVTFILRIVGLLGVPLLLGMWIRHKRPDLARKIQKHAVPGSVILLLMVILIALFDNVELFTDFGPLLLPVVAGHNALAFLLGWGVGWVFVASGKDRRALTFEVGLQNAGLGLLIILSHFEHAAGAAVVTAMWSMWHFVGGFSVLALYRIRDKIAKRPE</sequence>
<keyword evidence="3 5" id="KW-1133">Transmembrane helix</keyword>
<feature type="transmembrane region" description="Helical" evidence="5">
    <location>
        <begin position="112"/>
        <end position="134"/>
    </location>
</feature>
<reference evidence="6" key="1">
    <citation type="journal article" date="2014" name="Int. J. Syst. Evol. Microbiol.">
        <title>Complete genome sequence of Corynebacterium casei LMG S-19264T (=DSM 44701T), isolated from a smear-ripened cheese.</title>
        <authorList>
            <consortium name="US DOE Joint Genome Institute (JGI-PGF)"/>
            <person name="Walter F."/>
            <person name="Albersmeier A."/>
            <person name="Kalinowski J."/>
            <person name="Ruckert C."/>
        </authorList>
    </citation>
    <scope>NUCLEOTIDE SEQUENCE</scope>
    <source>
        <strain evidence="6">KCTC 42590</strain>
    </source>
</reference>
<evidence type="ECO:0000313" key="7">
    <source>
        <dbReference type="Proteomes" id="UP000630923"/>
    </source>
</evidence>
<dbReference type="InterPro" id="IPR004710">
    <property type="entry name" value="Bilac:Na_transpt"/>
</dbReference>
<evidence type="ECO:0000313" key="6">
    <source>
        <dbReference type="EMBL" id="GHF20573.1"/>
    </source>
</evidence>
<dbReference type="Proteomes" id="UP000630923">
    <property type="component" value="Unassembled WGS sequence"/>
</dbReference>
<name>A0A919AR06_9PROT</name>
<feature type="transmembrane region" description="Helical" evidence="5">
    <location>
        <begin position="216"/>
        <end position="241"/>
    </location>
</feature>
<dbReference type="Pfam" id="PF01758">
    <property type="entry name" value="SBF"/>
    <property type="match status" value="1"/>
</dbReference>
<feature type="transmembrane region" description="Helical" evidence="5">
    <location>
        <begin position="52"/>
        <end position="75"/>
    </location>
</feature>
<dbReference type="InterPro" id="IPR038770">
    <property type="entry name" value="Na+/solute_symporter_sf"/>
</dbReference>
<evidence type="ECO:0000256" key="4">
    <source>
        <dbReference type="ARBA" id="ARBA00023136"/>
    </source>
</evidence>
<dbReference type="InterPro" id="IPR002657">
    <property type="entry name" value="BilAc:Na_symport/Acr3"/>
</dbReference>
<comment type="subcellular location">
    <subcellularLocation>
        <location evidence="1">Membrane</location>
        <topology evidence="1">Multi-pass membrane protein</topology>
    </subcellularLocation>
</comment>
<keyword evidence="2 5" id="KW-0812">Transmembrane</keyword>